<gene>
    <name evidence="2" type="ORF">BT67DRAFT_108940</name>
</gene>
<evidence type="ECO:0000313" key="2">
    <source>
        <dbReference type="EMBL" id="KAK4137428.1"/>
    </source>
</evidence>
<name>A0AAN6UQZ3_9PEZI</name>
<reference evidence="2" key="1">
    <citation type="journal article" date="2023" name="Mol. Phylogenet. Evol.">
        <title>Genome-scale phylogeny and comparative genomics of the fungal order Sordariales.</title>
        <authorList>
            <person name="Hensen N."/>
            <person name="Bonometti L."/>
            <person name="Westerberg I."/>
            <person name="Brannstrom I.O."/>
            <person name="Guillou S."/>
            <person name="Cros-Aarteil S."/>
            <person name="Calhoun S."/>
            <person name="Haridas S."/>
            <person name="Kuo A."/>
            <person name="Mondo S."/>
            <person name="Pangilinan J."/>
            <person name="Riley R."/>
            <person name="LaButti K."/>
            <person name="Andreopoulos B."/>
            <person name="Lipzen A."/>
            <person name="Chen C."/>
            <person name="Yan M."/>
            <person name="Daum C."/>
            <person name="Ng V."/>
            <person name="Clum A."/>
            <person name="Steindorff A."/>
            <person name="Ohm R.A."/>
            <person name="Martin F."/>
            <person name="Silar P."/>
            <person name="Natvig D.O."/>
            <person name="Lalanne C."/>
            <person name="Gautier V."/>
            <person name="Ament-Velasquez S.L."/>
            <person name="Kruys A."/>
            <person name="Hutchinson M.I."/>
            <person name="Powell A.J."/>
            <person name="Barry K."/>
            <person name="Miller A.N."/>
            <person name="Grigoriev I.V."/>
            <person name="Debuchy R."/>
            <person name="Gladieux P."/>
            <person name="Hiltunen Thoren M."/>
            <person name="Johannesson H."/>
        </authorList>
    </citation>
    <scope>NUCLEOTIDE SEQUENCE</scope>
    <source>
        <strain evidence="2">CBS 123565</strain>
    </source>
</reference>
<evidence type="ECO:0000256" key="1">
    <source>
        <dbReference type="SAM" id="MobiDB-lite"/>
    </source>
</evidence>
<evidence type="ECO:0000313" key="3">
    <source>
        <dbReference type="Proteomes" id="UP001304895"/>
    </source>
</evidence>
<accession>A0AAN6UQZ3</accession>
<feature type="compositionally biased region" description="Polar residues" evidence="1">
    <location>
        <begin position="172"/>
        <end position="182"/>
    </location>
</feature>
<comment type="caution">
    <text evidence="2">The sequence shown here is derived from an EMBL/GenBank/DDBJ whole genome shotgun (WGS) entry which is preliminary data.</text>
</comment>
<dbReference type="Proteomes" id="UP001304895">
    <property type="component" value="Unassembled WGS sequence"/>
</dbReference>
<organism evidence="2 3">
    <name type="scientific">Trichocladium antarcticum</name>
    <dbReference type="NCBI Taxonomy" id="1450529"/>
    <lineage>
        <taxon>Eukaryota</taxon>
        <taxon>Fungi</taxon>
        <taxon>Dikarya</taxon>
        <taxon>Ascomycota</taxon>
        <taxon>Pezizomycotina</taxon>
        <taxon>Sordariomycetes</taxon>
        <taxon>Sordariomycetidae</taxon>
        <taxon>Sordariales</taxon>
        <taxon>Chaetomiaceae</taxon>
        <taxon>Trichocladium</taxon>
    </lineage>
</organism>
<dbReference type="AlphaFoldDB" id="A0AAN6UQZ3"/>
<proteinExistence type="predicted"/>
<reference evidence="2" key="2">
    <citation type="submission" date="2023-05" db="EMBL/GenBank/DDBJ databases">
        <authorList>
            <consortium name="Lawrence Berkeley National Laboratory"/>
            <person name="Steindorff A."/>
            <person name="Hensen N."/>
            <person name="Bonometti L."/>
            <person name="Westerberg I."/>
            <person name="Brannstrom I.O."/>
            <person name="Guillou S."/>
            <person name="Cros-Aarteil S."/>
            <person name="Calhoun S."/>
            <person name="Haridas S."/>
            <person name="Kuo A."/>
            <person name="Mondo S."/>
            <person name="Pangilinan J."/>
            <person name="Riley R."/>
            <person name="Labutti K."/>
            <person name="Andreopoulos B."/>
            <person name="Lipzen A."/>
            <person name="Chen C."/>
            <person name="Yanf M."/>
            <person name="Daum C."/>
            <person name="Ng V."/>
            <person name="Clum A."/>
            <person name="Ohm R."/>
            <person name="Martin F."/>
            <person name="Silar P."/>
            <person name="Natvig D."/>
            <person name="Lalanne C."/>
            <person name="Gautier V."/>
            <person name="Ament-Velasquez S.L."/>
            <person name="Kruys A."/>
            <person name="Hutchinson M.I."/>
            <person name="Powell A.J."/>
            <person name="Barry K."/>
            <person name="Miller A.N."/>
            <person name="Grigoriev I.V."/>
            <person name="Debuchy R."/>
            <person name="Gladieux P."/>
            <person name="Thoren M.H."/>
            <person name="Johannesson H."/>
        </authorList>
    </citation>
    <scope>NUCLEOTIDE SEQUENCE</scope>
    <source>
        <strain evidence="2">CBS 123565</strain>
    </source>
</reference>
<sequence>MVCATPILGTYHRAAHCQLLILPAAAVFRGRSVAILGSPALPICSRKPAEVVQWNKLKKIPRAPMGMLKSSSSMLFMGEELPHPFRFLADPADRSDLPMRIANPPMIGGWMHRAAVKLSFHSFANDVKHGRLARVWLGSPCKPSTSKLDRWQLPARSDSSSLCRRTRHRPQRLSSSHPSWIRQQDPGRSKQTAMS</sequence>
<protein>
    <submittedName>
        <fullName evidence="2">Uncharacterized protein</fullName>
    </submittedName>
</protein>
<keyword evidence="3" id="KW-1185">Reference proteome</keyword>
<dbReference type="EMBL" id="MU853402">
    <property type="protein sequence ID" value="KAK4137428.1"/>
    <property type="molecule type" value="Genomic_DNA"/>
</dbReference>
<feature type="region of interest" description="Disordered" evidence="1">
    <location>
        <begin position="155"/>
        <end position="195"/>
    </location>
</feature>